<proteinExistence type="predicted"/>
<sequence length="643" mass="73899">MDGIKHLKKVRAGGSAVDGKGKRKKELMIQLAMDNCREPLIGLDYLIEFQPEDPAEEPRYVCELCEQKFDPRQVIAHVTGLRHRNRFMKENYPLYHEKLYELGERREKKSVRTDLALQYAKWIEEREGRKPIRLKLVLEPLLKDSNATWVEDDKYSSERASGLTRKYESYTTYSERDDDLDDIQRKDVNVKEEQGDTRGGPRDPRDRGRDYLGPERERGYPDRDYYDRRRDYYEGLDRPGYPERGGVYAGRYRDYPDARGAPYDDSYYDRYPRRYPADYDRYYPPARLLPGEDDRPGLSRPMEVIDYSHQSTSTEVSREGDRSPRHQDDPNERKFQEMMGELQERGQLDEQQDKESKVPDAAAIAAALGVDTGGIPLNEETKRLLETLGQVMVSNDNEAEVALQVSNTLTQALADYKLKHGKLGEGTGDQRPSEGYGKPATQREHTEELDEAFFIGHQPQSRIAPVVWKKDGRQNQSKLVPTSNPLVAYGGSDDEGEMEPQQTQSSQSSASVMASSVSSLYSRTANLFDAYSFGNLLNTAPQPPPEQDSPPLPPPLPPSSEAEPPPPPPPDTEQSEQSYDSQMKYLDLQQQQQQQQYFYHQQYGYQLPQQQLPQQQSAEQQYQQSQYMMQTGYQGMYYPQPPS</sequence>
<accession>A0A1S3HX51</accession>
<feature type="region of interest" description="Disordered" evidence="1">
    <location>
        <begin position="467"/>
        <end position="510"/>
    </location>
</feature>
<reference evidence="3" key="1">
    <citation type="submission" date="2025-08" db="UniProtKB">
        <authorList>
            <consortium name="RefSeq"/>
        </authorList>
    </citation>
    <scope>IDENTIFICATION</scope>
    <source>
        <tissue evidence="3">Gonads</tissue>
    </source>
</reference>
<protein>
    <submittedName>
        <fullName evidence="3">Uncharacterized protein LOC106158989 isoform X2</fullName>
    </submittedName>
</protein>
<gene>
    <name evidence="3" type="primary">LOC106158989</name>
</gene>
<organism evidence="2 3">
    <name type="scientific">Lingula anatina</name>
    <name type="common">Brachiopod</name>
    <name type="synonym">Lingula unguis</name>
    <dbReference type="NCBI Taxonomy" id="7574"/>
    <lineage>
        <taxon>Eukaryota</taxon>
        <taxon>Metazoa</taxon>
        <taxon>Spiralia</taxon>
        <taxon>Lophotrochozoa</taxon>
        <taxon>Brachiopoda</taxon>
        <taxon>Linguliformea</taxon>
        <taxon>Lingulata</taxon>
        <taxon>Lingulida</taxon>
        <taxon>Linguloidea</taxon>
        <taxon>Lingulidae</taxon>
        <taxon>Lingula</taxon>
    </lineage>
</organism>
<feature type="compositionally biased region" description="Basic and acidic residues" evidence="1">
    <location>
        <begin position="316"/>
        <end position="332"/>
    </location>
</feature>
<feature type="region of interest" description="Disordered" evidence="1">
    <location>
        <begin position="175"/>
        <end position="248"/>
    </location>
</feature>
<dbReference type="GeneID" id="106158989"/>
<dbReference type="Proteomes" id="UP000085678">
    <property type="component" value="Unplaced"/>
</dbReference>
<dbReference type="AlphaFoldDB" id="A0A1S3HX51"/>
<feature type="region of interest" description="Disordered" evidence="1">
    <location>
        <begin position="305"/>
        <end position="332"/>
    </location>
</feature>
<dbReference type="RefSeq" id="XP_013390588.1">
    <property type="nucleotide sequence ID" value="XM_013535134.1"/>
</dbReference>
<feature type="region of interest" description="Disordered" evidence="1">
    <location>
        <begin position="538"/>
        <end position="593"/>
    </location>
</feature>
<evidence type="ECO:0000313" key="2">
    <source>
        <dbReference type="Proteomes" id="UP000085678"/>
    </source>
</evidence>
<keyword evidence="2" id="KW-1185">Reference proteome</keyword>
<dbReference type="OrthoDB" id="5877502at2759"/>
<evidence type="ECO:0000313" key="3">
    <source>
        <dbReference type="RefSeq" id="XP_013390588.1"/>
    </source>
</evidence>
<name>A0A1S3HX51_LINAN</name>
<feature type="compositionally biased region" description="Polar residues" evidence="1">
    <location>
        <begin position="474"/>
        <end position="485"/>
    </location>
</feature>
<feature type="region of interest" description="Disordered" evidence="1">
    <location>
        <begin position="421"/>
        <end position="445"/>
    </location>
</feature>
<feature type="compositionally biased region" description="Pro residues" evidence="1">
    <location>
        <begin position="541"/>
        <end position="571"/>
    </location>
</feature>
<evidence type="ECO:0000256" key="1">
    <source>
        <dbReference type="SAM" id="MobiDB-lite"/>
    </source>
</evidence>
<feature type="compositionally biased region" description="Basic and acidic residues" evidence="1">
    <location>
        <begin position="182"/>
        <end position="241"/>
    </location>
</feature>